<evidence type="ECO:0000313" key="1">
    <source>
        <dbReference type="EMBL" id="PIA98360.1"/>
    </source>
</evidence>
<evidence type="ECO:0000313" key="4">
    <source>
        <dbReference type="Proteomes" id="UP001302367"/>
    </source>
</evidence>
<keyword evidence="4" id="KW-1185">Reference proteome</keyword>
<dbReference type="AlphaFoldDB" id="A0A2G5I0R4"/>
<dbReference type="Proteomes" id="UP000230605">
    <property type="component" value="Chromosome 2"/>
</dbReference>
<name>A0A2G5I0R4_CERBT</name>
<organism evidence="1 3">
    <name type="scientific">Cercospora beticola</name>
    <name type="common">Sugarbeet leaf spot fungus</name>
    <dbReference type="NCBI Taxonomy" id="122368"/>
    <lineage>
        <taxon>Eukaryota</taxon>
        <taxon>Fungi</taxon>
        <taxon>Dikarya</taxon>
        <taxon>Ascomycota</taxon>
        <taxon>Pezizomycotina</taxon>
        <taxon>Dothideomycetes</taxon>
        <taxon>Dothideomycetidae</taxon>
        <taxon>Mycosphaerellales</taxon>
        <taxon>Mycosphaerellaceae</taxon>
        <taxon>Cercospora</taxon>
    </lineage>
</organism>
<protein>
    <submittedName>
        <fullName evidence="1">Uncharacterized protein</fullName>
    </submittedName>
</protein>
<dbReference type="EMBL" id="LKMD01000102">
    <property type="protein sequence ID" value="PIA98360.1"/>
    <property type="molecule type" value="Genomic_DNA"/>
</dbReference>
<evidence type="ECO:0000313" key="3">
    <source>
        <dbReference type="Proteomes" id="UP000230605"/>
    </source>
</evidence>
<reference evidence="1 3" key="1">
    <citation type="submission" date="2015-10" db="EMBL/GenBank/DDBJ databases">
        <title>The cercosporin biosynthetic gene cluster was horizontally transferred to several fungal lineages and shown to be expanded in Cercospora beticola based on microsynteny with recipient genomes.</title>
        <authorList>
            <person name="De Jonge R."/>
            <person name="Ebert M.K."/>
            <person name="Suttle J.C."/>
            <person name="Jurick Ii W.M."/>
            <person name="Secor G.A."/>
            <person name="Thomma B.P."/>
            <person name="Van De Peer Y."/>
            <person name="Bolton M.D."/>
        </authorList>
    </citation>
    <scope>NUCLEOTIDE SEQUENCE [LARGE SCALE GENOMIC DNA]</scope>
    <source>
        <strain evidence="1 3">09-40</strain>
    </source>
</reference>
<accession>A0A2G5I0R4</accession>
<dbReference type="OrthoDB" id="3635938at2759"/>
<dbReference type="EMBL" id="CP134185">
    <property type="protein sequence ID" value="WPA98920.1"/>
    <property type="molecule type" value="Genomic_DNA"/>
</dbReference>
<evidence type="ECO:0000313" key="2">
    <source>
        <dbReference type="EMBL" id="WPA98920.1"/>
    </source>
</evidence>
<gene>
    <name evidence="1" type="ORF">CB0940_06297</name>
    <name evidence="2" type="ORF">RHO25_003533</name>
</gene>
<proteinExistence type="predicted"/>
<sequence length="213" mass="23423">MADRSNSMIANEEAIDENGFTVDTSDGAEAYLAYQARELKLESGIDVLVVNSVIFHDKKILLIRLVDTIKSWGGRIGTPVFRIIQPGDHGLDVILNSSIDKQIPEADDISVAEFSRVAARTQVGLDPSEFRNSKAATALLTAVTPGGLKDTTWLRASLFWTVGEETTPTVPKGSVATEAWWASRAEVEQLSEDDFFFGLKDDIVQAFDLRKVY</sequence>
<reference evidence="2 4" key="2">
    <citation type="submission" date="2023-09" db="EMBL/GenBank/DDBJ databases">
        <title>Complete-Gapless Cercospora beticola genome.</title>
        <authorList>
            <person name="Wyatt N.A."/>
            <person name="Spanner R.E."/>
            <person name="Bolton M.D."/>
        </authorList>
    </citation>
    <scope>NUCLEOTIDE SEQUENCE [LARGE SCALE GENOMIC DNA]</scope>
    <source>
        <strain evidence="2">Cb09-40</strain>
    </source>
</reference>
<dbReference type="Proteomes" id="UP001302367">
    <property type="component" value="Chromosome 2"/>
</dbReference>